<evidence type="ECO:0000256" key="2">
    <source>
        <dbReference type="ARBA" id="ARBA00022676"/>
    </source>
</evidence>
<keyword evidence="3 6" id="KW-0808">Transferase</keyword>
<evidence type="ECO:0000313" key="6">
    <source>
        <dbReference type="EMBL" id="QEQ95867.1"/>
    </source>
</evidence>
<dbReference type="AlphaFoldDB" id="A0A5P1R8D9"/>
<proteinExistence type="inferred from homology"/>
<feature type="transmembrane region" description="Helical" evidence="4">
    <location>
        <begin position="12"/>
        <end position="31"/>
    </location>
</feature>
<dbReference type="RefSeq" id="WP_138986571.1">
    <property type="nucleotide sequence ID" value="NZ_CP043869.1"/>
</dbReference>
<sequence>MSFKEVLGVGKGYLVLSILWLFSFTRYLPVFKNGYRTLLCFLVSKTGLFDEKYYKKINTDLEGSSFTGLYHFVAYGNKEGRNPHPLFDTKLYRSKARGFTVSVNALLHYVYIGRFLRLSPTPWIDIDFYLKVNRDVRRSGIEPIVHYLHWGGVEGRSPNPQFDGRFYLEKYPEVHLNKINPLLHYLEYGWKSRTPTASFLENNGAADLWSVEEIKNIDSALWKEVSKAEHEETAVVDVIIPVYKDYELTLRAIYSVLNSTPKTPYALIVINDKSPDAKLTSVLQILSDRGLFSLIANEKNLGFIKTVNLAMDLHPDRDVVLLNSDAEVYNDWLDRLVTAGQSSPNVASVTPLSNNATICSYPVPQCDNPYPLEISYEMLDQMTSDVNAGRYVTAPTGVGFCMYISRKALNEIGFFDYKAFGKGYGEENDWCQRAINKRWVNLIAADVFVRHFGSASFQGEWSKRDRKVKKILKQRYPEYHNSVYKFIDENILHDHRCRLDVARLVRFSKKRNTLIISHSRGGGAERHVEEDTAMLRERGEGVFYLRPVRGKELFASIEHPDCHQITNVEFFSLEERTQLVNLLSILQITSIHTHGLVDYGEHAPELIAQLAEELKVPLLVDIHDYKVICPRINLVDKDGAYCGEPDEAECNRCLSKNNNDFGAKNISAWRNMHHQVLKAASEIYVPDQDVSERIIKYYPDLKFNVTPHCDIQHENLTIIEPEITAGKPLKIVIVGAIGVIKGFNVLVQVADYIKKNKLPIELTVMGFTLNDTLAEKKGIKVTGRYDDHLADEVLMSLSPHVVWLPATWPETYSYTLSLALKNSLPVFGFDIGAIASRLRRAGWDKGLMDLSISKEPKKIATNFLKYRESRVVENSKGCL</sequence>
<keyword evidence="4" id="KW-1133">Transmembrane helix</keyword>
<dbReference type="PANTHER" id="PTHR43179">
    <property type="entry name" value="RHAMNOSYLTRANSFERASE WBBL"/>
    <property type="match status" value="1"/>
</dbReference>
<dbReference type="Pfam" id="PF00535">
    <property type="entry name" value="Glycos_transf_2"/>
    <property type="match status" value="1"/>
</dbReference>
<dbReference type="SUPFAM" id="SSF53756">
    <property type="entry name" value="UDP-Glycosyltransferase/glycogen phosphorylase"/>
    <property type="match status" value="1"/>
</dbReference>
<evidence type="ECO:0000259" key="5">
    <source>
        <dbReference type="Pfam" id="PF00535"/>
    </source>
</evidence>
<keyword evidence="7" id="KW-1185">Reference proteome</keyword>
<organism evidence="6 7">
    <name type="scientific">Neptunomonas concharum</name>
    <dbReference type="NCBI Taxonomy" id="1031538"/>
    <lineage>
        <taxon>Bacteria</taxon>
        <taxon>Pseudomonadati</taxon>
        <taxon>Pseudomonadota</taxon>
        <taxon>Gammaproteobacteria</taxon>
        <taxon>Oceanospirillales</taxon>
        <taxon>Oceanospirillaceae</taxon>
        <taxon>Neptunomonas</taxon>
    </lineage>
</organism>
<keyword evidence="2" id="KW-0328">Glycosyltransferase</keyword>
<reference evidence="6 7" key="1">
    <citation type="journal article" date="2019" name="Biochem. Eng. J.">
        <title>Metabolic engineering of the marine bacteria Neptunomonas concharum for the production of acetoin and meso-2,3-butanediol from acetate.</title>
        <authorList>
            <person name="Li W."/>
            <person name="Pu N."/>
            <person name="Liu C.-X."/>
            <person name="Yuan Q.-P."/>
            <person name="Li Z.-J."/>
        </authorList>
    </citation>
    <scope>NUCLEOTIDE SEQUENCE [LARGE SCALE GENOMIC DNA]</scope>
    <source>
        <strain evidence="6 7">JCM17730</strain>
    </source>
</reference>
<dbReference type="Gene3D" id="3.90.550.10">
    <property type="entry name" value="Spore Coat Polysaccharide Biosynthesis Protein SpsA, Chain A"/>
    <property type="match status" value="1"/>
</dbReference>
<evidence type="ECO:0000256" key="3">
    <source>
        <dbReference type="ARBA" id="ARBA00022679"/>
    </source>
</evidence>
<name>A0A5P1R8D9_9GAMM</name>
<keyword evidence="4" id="KW-0472">Membrane</keyword>
<dbReference type="Gene3D" id="3.40.50.2000">
    <property type="entry name" value="Glycogen Phosphorylase B"/>
    <property type="match status" value="2"/>
</dbReference>
<protein>
    <submittedName>
        <fullName evidence="6">Glycosyltransferase</fullName>
    </submittedName>
</protein>
<dbReference type="EMBL" id="CP043869">
    <property type="protein sequence ID" value="QEQ95867.1"/>
    <property type="molecule type" value="Genomic_DNA"/>
</dbReference>
<comment type="similarity">
    <text evidence="1">Belongs to the glycosyltransferase 2 family.</text>
</comment>
<gene>
    <name evidence="6" type="ORF">F0U83_03635</name>
</gene>
<dbReference type="SUPFAM" id="SSF53448">
    <property type="entry name" value="Nucleotide-diphospho-sugar transferases"/>
    <property type="match status" value="1"/>
</dbReference>
<evidence type="ECO:0000256" key="4">
    <source>
        <dbReference type="SAM" id="Phobius"/>
    </source>
</evidence>
<dbReference type="PANTHER" id="PTHR43179:SF12">
    <property type="entry name" value="GALACTOFURANOSYLTRANSFERASE GLFT2"/>
    <property type="match status" value="1"/>
</dbReference>
<dbReference type="InterPro" id="IPR029044">
    <property type="entry name" value="Nucleotide-diphossugar_trans"/>
</dbReference>
<dbReference type="GO" id="GO:0016757">
    <property type="term" value="F:glycosyltransferase activity"/>
    <property type="evidence" value="ECO:0007669"/>
    <property type="project" value="UniProtKB-KW"/>
</dbReference>
<dbReference type="InterPro" id="IPR001173">
    <property type="entry name" value="Glyco_trans_2-like"/>
</dbReference>
<accession>A0A5P1R8D9</accession>
<dbReference type="KEGG" id="ncu:F0U83_03635"/>
<keyword evidence="4" id="KW-0812">Transmembrane</keyword>
<feature type="domain" description="Glycosyltransferase 2-like" evidence="5">
    <location>
        <begin position="238"/>
        <end position="412"/>
    </location>
</feature>
<dbReference type="Proteomes" id="UP000324760">
    <property type="component" value="Chromosome"/>
</dbReference>
<dbReference type="OrthoDB" id="5123492at2"/>
<evidence type="ECO:0000313" key="7">
    <source>
        <dbReference type="Proteomes" id="UP000324760"/>
    </source>
</evidence>
<evidence type="ECO:0000256" key="1">
    <source>
        <dbReference type="ARBA" id="ARBA00006739"/>
    </source>
</evidence>